<keyword evidence="2" id="KW-0067">ATP-binding</keyword>
<name>A0A3A9W788_9ACTN</name>
<dbReference type="GO" id="GO:0005524">
    <property type="term" value="F:ATP binding"/>
    <property type="evidence" value="ECO:0007669"/>
    <property type="project" value="UniProtKB-KW"/>
</dbReference>
<dbReference type="EMBL" id="RBDY01000009">
    <property type="protein sequence ID" value="RKN22764.1"/>
    <property type="molecule type" value="Genomic_DNA"/>
</dbReference>
<dbReference type="Proteomes" id="UP000268652">
    <property type="component" value="Unassembled WGS sequence"/>
</dbReference>
<keyword evidence="1" id="KW-0732">Signal</keyword>
<comment type="caution">
    <text evidence="2">The sequence shown here is derived from an EMBL/GenBank/DDBJ whole genome shotgun (WGS) entry which is preliminary data.</text>
</comment>
<protein>
    <submittedName>
        <fullName evidence="2">ATP-binding protein</fullName>
    </submittedName>
</protein>
<evidence type="ECO:0000256" key="1">
    <source>
        <dbReference type="SAM" id="SignalP"/>
    </source>
</evidence>
<evidence type="ECO:0000313" key="4">
    <source>
        <dbReference type="Proteomes" id="UP000268652"/>
    </source>
</evidence>
<dbReference type="AlphaFoldDB" id="A0A3A9W788"/>
<proteinExistence type="predicted"/>
<feature type="signal peptide" evidence="1">
    <location>
        <begin position="1"/>
        <end position="26"/>
    </location>
</feature>
<accession>A0A3A9W788</accession>
<keyword evidence="2" id="KW-0547">Nucleotide-binding</keyword>
<gene>
    <name evidence="3" type="ORF">D7318_14515</name>
    <name evidence="2" type="ORF">D7319_14040</name>
</gene>
<evidence type="ECO:0000313" key="3">
    <source>
        <dbReference type="EMBL" id="RKN22764.1"/>
    </source>
</evidence>
<dbReference type="OrthoDB" id="9958548at2"/>
<organism evidence="2 5">
    <name type="scientific">Streptomyces radicis</name>
    <dbReference type="NCBI Taxonomy" id="1750517"/>
    <lineage>
        <taxon>Bacteria</taxon>
        <taxon>Bacillati</taxon>
        <taxon>Actinomycetota</taxon>
        <taxon>Actinomycetes</taxon>
        <taxon>Kitasatosporales</taxon>
        <taxon>Streptomycetaceae</taxon>
        <taxon>Streptomyces</taxon>
    </lineage>
</organism>
<dbReference type="EMBL" id="RBDX01000009">
    <property type="protein sequence ID" value="RKN09045.1"/>
    <property type="molecule type" value="Genomic_DNA"/>
</dbReference>
<evidence type="ECO:0000313" key="2">
    <source>
        <dbReference type="EMBL" id="RKN09045.1"/>
    </source>
</evidence>
<keyword evidence="4" id="KW-1185">Reference proteome</keyword>
<feature type="chain" id="PRO_5038995109" evidence="1">
    <location>
        <begin position="27"/>
        <end position="126"/>
    </location>
</feature>
<evidence type="ECO:0000313" key="5">
    <source>
        <dbReference type="Proteomes" id="UP000275024"/>
    </source>
</evidence>
<dbReference type="RefSeq" id="WP_120697457.1">
    <property type="nucleotide sequence ID" value="NZ_RBDX01000009.1"/>
</dbReference>
<reference evidence="4 5" key="1">
    <citation type="submission" date="2018-09" db="EMBL/GenBank/DDBJ databases">
        <title>Streptomyces sp. nov. DS1-2, an endophytic actinomycete isolated from roots of Dendrobium scabrilingue.</title>
        <authorList>
            <person name="Kuncharoen N."/>
            <person name="Kudo T."/>
            <person name="Ohkuma M."/>
            <person name="Yuki M."/>
            <person name="Tanasupawat S."/>
        </authorList>
    </citation>
    <scope>NUCLEOTIDE SEQUENCE [LARGE SCALE GENOMIC DNA]</scope>
    <source>
        <strain evidence="2 5">AZ1-7</strain>
        <strain evidence="3 4">DS1-2</strain>
    </source>
</reference>
<dbReference type="Proteomes" id="UP000275024">
    <property type="component" value="Unassembled WGS sequence"/>
</dbReference>
<sequence>MSHPLTRHLTKAAFLLAAGAAPVLGAAGQAAAVAPLPSGLSNLVLDEAGVNRTVGDTVDNAALAATGATETMGGDAVKAAMPVVGPLAHGAAHETGTTAGALAGDLARTTHGTGLLPLVDQVGNGR</sequence>